<evidence type="ECO:0000313" key="3">
    <source>
        <dbReference type="Proteomes" id="UP000192936"/>
    </source>
</evidence>
<dbReference type="EMBL" id="FXAK01000007">
    <property type="protein sequence ID" value="SMF63833.1"/>
    <property type="molecule type" value="Genomic_DNA"/>
</dbReference>
<proteinExistence type="predicted"/>
<protein>
    <submittedName>
        <fullName evidence="2">Uncharacterized protein</fullName>
    </submittedName>
</protein>
<gene>
    <name evidence="2" type="ORF">SAMN02982917_3255</name>
</gene>
<name>A0A1X7G4J3_9PROT</name>
<dbReference type="Proteomes" id="UP000192936">
    <property type="component" value="Unassembled WGS sequence"/>
</dbReference>
<reference evidence="2 3" key="1">
    <citation type="submission" date="2017-04" db="EMBL/GenBank/DDBJ databases">
        <authorList>
            <person name="Afonso C.L."/>
            <person name="Miller P.J."/>
            <person name="Scott M.A."/>
            <person name="Spackman E."/>
            <person name="Goraichik I."/>
            <person name="Dimitrov K.M."/>
            <person name="Suarez D.L."/>
            <person name="Swayne D.E."/>
        </authorList>
    </citation>
    <scope>NUCLEOTIDE SEQUENCE [LARGE SCALE GENOMIC DNA]</scope>
    <source>
        <strain evidence="2 3">A2P</strain>
    </source>
</reference>
<dbReference type="STRING" id="286727.SAMN02982917_3255"/>
<evidence type="ECO:0000256" key="1">
    <source>
        <dbReference type="SAM" id="MobiDB-lite"/>
    </source>
</evidence>
<evidence type="ECO:0000313" key="2">
    <source>
        <dbReference type="EMBL" id="SMF63833.1"/>
    </source>
</evidence>
<organism evidence="2 3">
    <name type="scientific">Azospirillum oryzae</name>
    <dbReference type="NCBI Taxonomy" id="286727"/>
    <lineage>
        <taxon>Bacteria</taxon>
        <taxon>Pseudomonadati</taxon>
        <taxon>Pseudomonadota</taxon>
        <taxon>Alphaproteobacteria</taxon>
        <taxon>Rhodospirillales</taxon>
        <taxon>Azospirillaceae</taxon>
        <taxon>Azospirillum</taxon>
    </lineage>
</organism>
<accession>A0A1X7G4J3</accession>
<feature type="region of interest" description="Disordered" evidence="1">
    <location>
        <begin position="42"/>
        <end position="61"/>
    </location>
</feature>
<sequence>MTHEAPGYGLWMPVIFNLQESAALRVFGIAYERYAAVTPGWVPQPAGHGPNRPKVGGSFGA</sequence>
<dbReference type="AlphaFoldDB" id="A0A1X7G4J3"/>